<evidence type="ECO:0000313" key="2">
    <source>
        <dbReference type="EMBL" id="MBB6012061.1"/>
    </source>
</evidence>
<organism evidence="2 3">
    <name type="scientific">Aquamicrobium lusatiense</name>
    <dbReference type="NCBI Taxonomy" id="89772"/>
    <lineage>
        <taxon>Bacteria</taxon>
        <taxon>Pseudomonadati</taxon>
        <taxon>Pseudomonadota</taxon>
        <taxon>Alphaproteobacteria</taxon>
        <taxon>Hyphomicrobiales</taxon>
        <taxon>Phyllobacteriaceae</taxon>
        <taxon>Aquamicrobium</taxon>
    </lineage>
</organism>
<dbReference type="InterPro" id="IPR054597">
    <property type="entry name" value="FeeM_cat"/>
</dbReference>
<dbReference type="Proteomes" id="UP000533306">
    <property type="component" value="Unassembled WGS sequence"/>
</dbReference>
<dbReference type="RefSeq" id="WP_246374522.1">
    <property type="nucleotide sequence ID" value="NZ_JACHEU010000001.1"/>
</dbReference>
<reference evidence="2 3" key="1">
    <citation type="submission" date="2020-08" db="EMBL/GenBank/DDBJ databases">
        <title>Genomic Encyclopedia of Type Strains, Phase IV (KMG-IV): sequencing the most valuable type-strain genomes for metagenomic binning, comparative biology and taxonomic classification.</title>
        <authorList>
            <person name="Goeker M."/>
        </authorList>
    </citation>
    <scope>NUCLEOTIDE SEQUENCE [LARGE SCALE GENOMIC DNA]</scope>
    <source>
        <strain evidence="2 3">DSM 11099</strain>
    </source>
</reference>
<keyword evidence="3" id="KW-1185">Reference proteome</keyword>
<evidence type="ECO:0000313" key="3">
    <source>
        <dbReference type="Proteomes" id="UP000533306"/>
    </source>
</evidence>
<protein>
    <recommendedName>
        <fullName evidence="1">N-acyl amino acid synthase FeeM catalytic core domain-containing protein</fullName>
    </recommendedName>
</protein>
<gene>
    <name evidence="2" type="ORF">HNR59_001406</name>
</gene>
<dbReference type="EMBL" id="JACHEU010000001">
    <property type="protein sequence ID" value="MBB6012061.1"/>
    <property type="molecule type" value="Genomic_DNA"/>
</dbReference>
<feature type="domain" description="N-acyl amino acid synthase FeeM catalytic core" evidence="1">
    <location>
        <begin position="54"/>
        <end position="213"/>
    </location>
</feature>
<dbReference type="SUPFAM" id="SSF55729">
    <property type="entry name" value="Acyl-CoA N-acyltransferases (Nat)"/>
    <property type="match status" value="1"/>
</dbReference>
<dbReference type="AlphaFoldDB" id="A0A7W9VUU0"/>
<comment type="caution">
    <text evidence="2">The sequence shown here is derived from an EMBL/GenBank/DDBJ whole genome shotgun (WGS) entry which is preliminary data.</text>
</comment>
<name>A0A7W9VUU0_9HYPH</name>
<dbReference type="Gene3D" id="3.40.630.30">
    <property type="match status" value="1"/>
</dbReference>
<proteinExistence type="predicted"/>
<evidence type="ECO:0000259" key="1">
    <source>
        <dbReference type="Pfam" id="PF21926"/>
    </source>
</evidence>
<accession>A0A7W9VUU0</accession>
<dbReference type="Pfam" id="PF21926">
    <property type="entry name" value="FeeM"/>
    <property type="match status" value="1"/>
</dbReference>
<sequence>MTEGKPMVTRQLKLDADAEQLKPGLSSSGFANKVFELLDRSEYRRCDKGEDLEDIYRLRYKAYRFNDMVPDADRRTIIDELDDAPNVYRFGVYVDQNLVSTMRIHHVTLETPISPSVQAFGDIVRPMLEAGDTFVCMSRFASDPELARAYPHLIYVTLRLAGMACIYFNAPYGLSTVREDHAGFYRRIYNSEQISEPRGYPGVFNKVVLFRTNAIENRERYYARFPFFRSTETERRLLFGKVGAGELQPLTILPSARYLHHAA</sequence>
<dbReference type="InterPro" id="IPR016181">
    <property type="entry name" value="Acyl_CoA_acyltransferase"/>
</dbReference>